<name>A0A9C6XAF3_FRAOC</name>
<evidence type="ECO:0000259" key="6">
    <source>
        <dbReference type="PROSITE" id="PS50089"/>
    </source>
</evidence>
<dbReference type="AlphaFoldDB" id="A0A9C6XAF3"/>
<keyword evidence="2 4" id="KW-0863">Zinc-finger</keyword>
<dbReference type="Pfam" id="PF21362">
    <property type="entry name" value="Sina_RING"/>
    <property type="match status" value="1"/>
</dbReference>
<dbReference type="Pfam" id="PF17820">
    <property type="entry name" value="PDZ_6"/>
    <property type="match status" value="1"/>
</dbReference>
<dbReference type="InterPro" id="IPR036034">
    <property type="entry name" value="PDZ_sf"/>
</dbReference>
<keyword evidence="8" id="KW-1185">Reference proteome</keyword>
<feature type="domain" description="RING-type" evidence="6">
    <location>
        <begin position="132"/>
        <end position="167"/>
    </location>
</feature>
<dbReference type="PROSITE" id="PS50106">
    <property type="entry name" value="PDZ"/>
    <property type="match status" value="1"/>
</dbReference>
<dbReference type="GO" id="GO:0061630">
    <property type="term" value="F:ubiquitin protein ligase activity"/>
    <property type="evidence" value="ECO:0007669"/>
    <property type="project" value="TreeGrafter"/>
</dbReference>
<keyword evidence="1" id="KW-0479">Metal-binding</keyword>
<dbReference type="Proteomes" id="UP000504606">
    <property type="component" value="Unplaced"/>
</dbReference>
<feature type="domain" description="PDZ" evidence="7">
    <location>
        <begin position="15"/>
        <end position="93"/>
    </location>
</feature>
<dbReference type="Gene3D" id="3.30.40.10">
    <property type="entry name" value="Zinc/RING finger domain, C3HC4 (zinc finger)"/>
    <property type="match status" value="1"/>
</dbReference>
<dbReference type="KEGG" id="foc:113204076"/>
<dbReference type="PROSITE" id="PS50089">
    <property type="entry name" value="ZF_RING_2"/>
    <property type="match status" value="1"/>
</dbReference>
<dbReference type="PANTHER" id="PTHR45877:SF2">
    <property type="entry name" value="E3 UBIQUITIN-PROTEIN LIGASE SINA-RELATED"/>
    <property type="match status" value="1"/>
</dbReference>
<dbReference type="SMART" id="SM00228">
    <property type="entry name" value="PDZ"/>
    <property type="match status" value="1"/>
</dbReference>
<evidence type="ECO:0000256" key="3">
    <source>
        <dbReference type="ARBA" id="ARBA00022833"/>
    </source>
</evidence>
<evidence type="ECO:0000313" key="8">
    <source>
        <dbReference type="Proteomes" id="UP000504606"/>
    </source>
</evidence>
<evidence type="ECO:0000313" key="9">
    <source>
        <dbReference type="RefSeq" id="XP_052132184.1"/>
    </source>
</evidence>
<evidence type="ECO:0000256" key="1">
    <source>
        <dbReference type="ARBA" id="ARBA00022723"/>
    </source>
</evidence>
<dbReference type="SUPFAM" id="SSF57850">
    <property type="entry name" value="RING/U-box"/>
    <property type="match status" value="1"/>
</dbReference>
<reference evidence="9" key="1">
    <citation type="submission" date="2025-08" db="UniProtKB">
        <authorList>
            <consortium name="RefSeq"/>
        </authorList>
    </citation>
    <scope>IDENTIFICATION</scope>
    <source>
        <tissue evidence="9">Whole organism</tissue>
    </source>
</reference>
<proteinExistence type="predicted"/>
<dbReference type="InterPro" id="IPR001841">
    <property type="entry name" value="Znf_RING"/>
</dbReference>
<evidence type="ECO:0000256" key="4">
    <source>
        <dbReference type="PROSITE-ProRule" id="PRU00175"/>
    </source>
</evidence>
<dbReference type="InterPro" id="IPR001478">
    <property type="entry name" value="PDZ"/>
</dbReference>
<dbReference type="GO" id="GO:0031624">
    <property type="term" value="F:ubiquitin conjugating enzyme binding"/>
    <property type="evidence" value="ECO:0007669"/>
    <property type="project" value="TreeGrafter"/>
</dbReference>
<dbReference type="GO" id="GO:0005737">
    <property type="term" value="C:cytoplasm"/>
    <property type="evidence" value="ECO:0007669"/>
    <property type="project" value="TreeGrafter"/>
</dbReference>
<dbReference type="GO" id="GO:0043161">
    <property type="term" value="P:proteasome-mediated ubiquitin-dependent protein catabolic process"/>
    <property type="evidence" value="ECO:0007669"/>
    <property type="project" value="TreeGrafter"/>
</dbReference>
<dbReference type="InterPro" id="IPR049548">
    <property type="entry name" value="Sina-like_RING"/>
</dbReference>
<dbReference type="OrthoDB" id="10009200at2759"/>
<dbReference type="RefSeq" id="XP_052132184.1">
    <property type="nucleotide sequence ID" value="XM_052276224.1"/>
</dbReference>
<dbReference type="InterPro" id="IPR004162">
    <property type="entry name" value="SINA-like_animal"/>
</dbReference>
<evidence type="ECO:0000259" key="7">
    <source>
        <dbReference type="PROSITE" id="PS50106"/>
    </source>
</evidence>
<sequence>MSEADWSHFSPAVRLCEVERPGGAGSCGFHLSRTKWDPYPWVSVVEDASAAQRAGLQVGDCLLEVNGEDIVGQKIAEVAARVRTRPDCASLLVWNCGADESCDPESLCCGPMPVSLKRLSACVGAVLGALECPVCLDTIPPPAHQCGNGHLMCAGCRARAERCPVCRVRLCRGRSLLADQVYEALTDGFNVGASPREEQSAKLRQKLLVLGGSKKKNANPELKVSFTPSNKFLTKLMGKSSSLTNLATTDDEPVRLSAVPRHLSITAELGPQLKVKSLSTSEINRPLDGRSLSPSPPSRSPSPQGRGPPGSRSPATQRLGSGLLDAGFLPLGSSQRPSSCHSSLESLSEAGPPEALFRCPWSCECALRLPAARIVSHGRAHGGPLLLAFRAHCDLALPLPGPLCVQLPDPRPDLGGQPRELFVDSHRGALRAWLAGSAEDCRHWRLRVQVFPADVPEAATATTTLLVRSLSVDAADLRRDATASAGDGGAAVGDVGPGPVEAFPVPACAGRLALDFVARPRALDDADPVPDAVTAVKHGVSPIVPIVHAATEALR</sequence>
<evidence type="ECO:0000256" key="5">
    <source>
        <dbReference type="SAM" id="MobiDB-lite"/>
    </source>
</evidence>
<dbReference type="Gene3D" id="2.30.42.10">
    <property type="match status" value="1"/>
</dbReference>
<feature type="compositionally biased region" description="Low complexity" evidence="5">
    <location>
        <begin position="301"/>
        <end position="314"/>
    </location>
</feature>
<keyword evidence="3" id="KW-0862">Zinc</keyword>
<dbReference type="InterPro" id="IPR013083">
    <property type="entry name" value="Znf_RING/FYVE/PHD"/>
</dbReference>
<dbReference type="CDD" id="cd16571">
    <property type="entry name" value="RING-HC_SIAHs"/>
    <property type="match status" value="1"/>
</dbReference>
<evidence type="ECO:0000256" key="2">
    <source>
        <dbReference type="ARBA" id="ARBA00022771"/>
    </source>
</evidence>
<feature type="region of interest" description="Disordered" evidence="5">
    <location>
        <begin position="276"/>
        <end position="319"/>
    </location>
</feature>
<dbReference type="GO" id="GO:0008270">
    <property type="term" value="F:zinc ion binding"/>
    <property type="evidence" value="ECO:0007669"/>
    <property type="project" value="UniProtKB-KW"/>
</dbReference>
<dbReference type="PANTHER" id="PTHR45877">
    <property type="entry name" value="E3 UBIQUITIN-PROTEIN LIGASE SIAH2"/>
    <property type="match status" value="1"/>
</dbReference>
<dbReference type="InterPro" id="IPR041489">
    <property type="entry name" value="PDZ_6"/>
</dbReference>
<organism evidence="8 9">
    <name type="scientific">Frankliniella occidentalis</name>
    <name type="common">Western flower thrips</name>
    <name type="synonym">Euthrips occidentalis</name>
    <dbReference type="NCBI Taxonomy" id="133901"/>
    <lineage>
        <taxon>Eukaryota</taxon>
        <taxon>Metazoa</taxon>
        <taxon>Ecdysozoa</taxon>
        <taxon>Arthropoda</taxon>
        <taxon>Hexapoda</taxon>
        <taxon>Insecta</taxon>
        <taxon>Pterygota</taxon>
        <taxon>Neoptera</taxon>
        <taxon>Paraneoptera</taxon>
        <taxon>Thysanoptera</taxon>
        <taxon>Terebrantia</taxon>
        <taxon>Thripoidea</taxon>
        <taxon>Thripidae</taxon>
        <taxon>Frankliniella</taxon>
    </lineage>
</organism>
<protein>
    <submittedName>
        <fullName evidence="9">Uncharacterized protein LOC113204076</fullName>
    </submittedName>
</protein>
<gene>
    <name evidence="9" type="primary">LOC113204076</name>
</gene>
<accession>A0A9C6XAF3</accession>
<dbReference type="SUPFAM" id="SSF50156">
    <property type="entry name" value="PDZ domain-like"/>
    <property type="match status" value="1"/>
</dbReference>
<dbReference type="GeneID" id="113204076"/>